<feature type="transmembrane region" description="Helical" evidence="7">
    <location>
        <begin position="283"/>
        <end position="303"/>
    </location>
</feature>
<dbReference type="Pfam" id="PF13855">
    <property type="entry name" value="LRR_8"/>
    <property type="match status" value="1"/>
</dbReference>
<evidence type="ECO:0000256" key="5">
    <source>
        <dbReference type="ARBA" id="ARBA00023136"/>
    </source>
</evidence>
<keyword evidence="9" id="KW-1185">Reference proteome</keyword>
<accession>A0A2G2ZBC5</accession>
<keyword evidence="6" id="KW-0325">Glycoprotein</keyword>
<protein>
    <recommendedName>
        <fullName evidence="10">Receptor-like protein 12</fullName>
    </recommendedName>
</protein>
<keyword evidence="5 7" id="KW-0472">Membrane</keyword>
<gene>
    <name evidence="8" type="ORF">T459_17358</name>
</gene>
<evidence type="ECO:0000256" key="1">
    <source>
        <dbReference type="ARBA" id="ARBA00004479"/>
    </source>
</evidence>
<keyword evidence="4 7" id="KW-1133">Transmembrane helix</keyword>
<dbReference type="PANTHER" id="PTHR48063">
    <property type="entry name" value="LRR RECEPTOR-LIKE KINASE"/>
    <property type="match status" value="1"/>
</dbReference>
<reference evidence="8 9" key="2">
    <citation type="journal article" date="2017" name="Genome Biol.">
        <title>New reference genome sequences of hot pepper reveal the massive evolution of plant disease-resistance genes by retroduplication.</title>
        <authorList>
            <person name="Kim S."/>
            <person name="Park J."/>
            <person name="Yeom S.I."/>
            <person name="Kim Y.M."/>
            <person name="Seo E."/>
            <person name="Kim K.T."/>
            <person name="Kim M.S."/>
            <person name="Lee J.M."/>
            <person name="Cheong K."/>
            <person name="Shin H.S."/>
            <person name="Kim S.B."/>
            <person name="Han K."/>
            <person name="Lee J."/>
            <person name="Park M."/>
            <person name="Lee H.A."/>
            <person name="Lee H.Y."/>
            <person name="Lee Y."/>
            <person name="Oh S."/>
            <person name="Lee J.H."/>
            <person name="Choi E."/>
            <person name="Choi E."/>
            <person name="Lee S.E."/>
            <person name="Jeon J."/>
            <person name="Kim H."/>
            <person name="Choi G."/>
            <person name="Song H."/>
            <person name="Lee J."/>
            <person name="Lee S.C."/>
            <person name="Kwon J.K."/>
            <person name="Lee H.Y."/>
            <person name="Koo N."/>
            <person name="Hong Y."/>
            <person name="Kim R.W."/>
            <person name="Kang W.H."/>
            <person name="Huh J.H."/>
            <person name="Kang B.C."/>
            <person name="Yang T.J."/>
            <person name="Lee Y.H."/>
            <person name="Bennetzen J.L."/>
            <person name="Choi D."/>
        </authorList>
    </citation>
    <scope>NUCLEOTIDE SEQUENCE [LARGE SCALE GENOMIC DNA]</scope>
    <source>
        <strain evidence="9">cv. CM334</strain>
    </source>
</reference>
<comment type="caution">
    <text evidence="8">The sequence shown here is derived from an EMBL/GenBank/DDBJ whole genome shotgun (WGS) entry which is preliminary data.</text>
</comment>
<dbReference type="SUPFAM" id="SSF52058">
    <property type="entry name" value="L domain-like"/>
    <property type="match status" value="1"/>
</dbReference>
<dbReference type="InterPro" id="IPR032675">
    <property type="entry name" value="LRR_dom_sf"/>
</dbReference>
<evidence type="ECO:0000256" key="6">
    <source>
        <dbReference type="ARBA" id="ARBA00023180"/>
    </source>
</evidence>
<dbReference type="Pfam" id="PF00560">
    <property type="entry name" value="LRR_1"/>
    <property type="match status" value="1"/>
</dbReference>
<evidence type="ECO:0000256" key="3">
    <source>
        <dbReference type="ARBA" id="ARBA00022729"/>
    </source>
</evidence>
<dbReference type="PANTHER" id="PTHR48063:SF96">
    <property type="entry name" value="LEUCINE-RICH REPEAT-CONTAINING N-TERMINAL PLANT-TYPE DOMAIN-CONTAINING PROTEIN"/>
    <property type="match status" value="1"/>
</dbReference>
<dbReference type="Gramene" id="PHT79306">
    <property type="protein sequence ID" value="PHT79306"/>
    <property type="gene ID" value="T459_17358"/>
</dbReference>
<reference evidence="8 9" key="1">
    <citation type="journal article" date="2014" name="Nat. Genet.">
        <title>Genome sequence of the hot pepper provides insights into the evolution of pungency in Capsicum species.</title>
        <authorList>
            <person name="Kim S."/>
            <person name="Park M."/>
            <person name="Yeom S.I."/>
            <person name="Kim Y.M."/>
            <person name="Lee J.M."/>
            <person name="Lee H.A."/>
            <person name="Seo E."/>
            <person name="Choi J."/>
            <person name="Cheong K."/>
            <person name="Kim K.T."/>
            <person name="Jung K."/>
            <person name="Lee G.W."/>
            <person name="Oh S.K."/>
            <person name="Bae C."/>
            <person name="Kim S.B."/>
            <person name="Lee H.Y."/>
            <person name="Kim S.Y."/>
            <person name="Kim M.S."/>
            <person name="Kang B.C."/>
            <person name="Jo Y.D."/>
            <person name="Yang H.B."/>
            <person name="Jeong H.J."/>
            <person name="Kang W.H."/>
            <person name="Kwon J.K."/>
            <person name="Shin C."/>
            <person name="Lim J.Y."/>
            <person name="Park J.H."/>
            <person name="Huh J.H."/>
            <person name="Kim J.S."/>
            <person name="Kim B.D."/>
            <person name="Cohen O."/>
            <person name="Paran I."/>
            <person name="Suh M.C."/>
            <person name="Lee S.B."/>
            <person name="Kim Y.K."/>
            <person name="Shin Y."/>
            <person name="Noh S.J."/>
            <person name="Park J."/>
            <person name="Seo Y.S."/>
            <person name="Kwon S.Y."/>
            <person name="Kim H.A."/>
            <person name="Park J.M."/>
            <person name="Kim H.J."/>
            <person name="Choi S.B."/>
            <person name="Bosland P.W."/>
            <person name="Reeves G."/>
            <person name="Jo S.H."/>
            <person name="Lee B.W."/>
            <person name="Cho H.T."/>
            <person name="Choi H.S."/>
            <person name="Lee M.S."/>
            <person name="Yu Y."/>
            <person name="Do Choi Y."/>
            <person name="Park B.S."/>
            <person name="van Deynze A."/>
            <person name="Ashrafi H."/>
            <person name="Hill T."/>
            <person name="Kim W.T."/>
            <person name="Pai H.S."/>
            <person name="Ahn H.K."/>
            <person name="Yeam I."/>
            <person name="Giovannoni J.J."/>
            <person name="Rose J.K."/>
            <person name="Sorensen I."/>
            <person name="Lee S.J."/>
            <person name="Kim R.W."/>
            <person name="Choi I.Y."/>
            <person name="Choi B.S."/>
            <person name="Lim J.S."/>
            <person name="Lee Y.H."/>
            <person name="Choi D."/>
        </authorList>
    </citation>
    <scope>NUCLEOTIDE SEQUENCE [LARGE SCALE GENOMIC DNA]</scope>
    <source>
        <strain evidence="9">cv. CM334</strain>
    </source>
</reference>
<keyword evidence="2 7" id="KW-0812">Transmembrane</keyword>
<dbReference type="Gene3D" id="3.80.10.10">
    <property type="entry name" value="Ribonuclease Inhibitor"/>
    <property type="match status" value="1"/>
</dbReference>
<dbReference type="GO" id="GO:0016020">
    <property type="term" value="C:membrane"/>
    <property type="evidence" value="ECO:0007669"/>
    <property type="project" value="UniProtKB-SubCell"/>
</dbReference>
<dbReference type="Proteomes" id="UP000222542">
    <property type="component" value="Unassembled WGS sequence"/>
</dbReference>
<dbReference type="EMBL" id="AYRZ02000006">
    <property type="protein sequence ID" value="PHT79306.1"/>
    <property type="molecule type" value="Genomic_DNA"/>
</dbReference>
<organism evidence="8 9">
    <name type="scientific">Capsicum annuum</name>
    <name type="common">Capsicum pepper</name>
    <dbReference type="NCBI Taxonomy" id="4072"/>
    <lineage>
        <taxon>Eukaryota</taxon>
        <taxon>Viridiplantae</taxon>
        <taxon>Streptophyta</taxon>
        <taxon>Embryophyta</taxon>
        <taxon>Tracheophyta</taxon>
        <taxon>Spermatophyta</taxon>
        <taxon>Magnoliopsida</taxon>
        <taxon>eudicotyledons</taxon>
        <taxon>Gunneridae</taxon>
        <taxon>Pentapetalae</taxon>
        <taxon>asterids</taxon>
        <taxon>lamiids</taxon>
        <taxon>Solanales</taxon>
        <taxon>Solanaceae</taxon>
        <taxon>Solanoideae</taxon>
        <taxon>Capsiceae</taxon>
        <taxon>Capsicum</taxon>
    </lineage>
</organism>
<sequence>MTSMVLTSPINSAWFSSLTHLNLSNSNLSGQIPSELSLLSKLSDNSLRGTRLYEIVRESIFNPPNLETLNLSCNDQLNGYFSKTKWNSSASLKELDLIGVNFFGNYLPESVGYLTSLQRLFTGGLQNLSTVKLSNNSLKGAISSWIFSLPSLSYLDLSNNHFFGQLKDFRYNSILVIIDTSENQLQGLLPKSIQNLESVVSINLALNPLQVLNLFRNHLERCIPKRPQFATFGNNAYEGNDGLRGFLILGGCGSNLILEKNNTTFMPNKEGDSTFLSELCWEVVLIGYGCGLIIGFSMAYVMLSSKKKLAF</sequence>
<evidence type="ECO:0000256" key="4">
    <source>
        <dbReference type="ARBA" id="ARBA00022989"/>
    </source>
</evidence>
<evidence type="ECO:0000256" key="2">
    <source>
        <dbReference type="ARBA" id="ARBA00022692"/>
    </source>
</evidence>
<comment type="subcellular location">
    <subcellularLocation>
        <location evidence="1">Membrane</location>
        <topology evidence="1">Single-pass type I membrane protein</topology>
    </subcellularLocation>
</comment>
<keyword evidence="3" id="KW-0732">Signal</keyword>
<dbReference type="InterPro" id="IPR001611">
    <property type="entry name" value="Leu-rich_rpt"/>
</dbReference>
<evidence type="ECO:0000256" key="7">
    <source>
        <dbReference type="SAM" id="Phobius"/>
    </source>
</evidence>
<name>A0A2G2ZBC5_CAPAN</name>
<proteinExistence type="predicted"/>
<evidence type="ECO:0000313" key="8">
    <source>
        <dbReference type="EMBL" id="PHT79306.1"/>
    </source>
</evidence>
<evidence type="ECO:0008006" key="10">
    <source>
        <dbReference type="Google" id="ProtNLM"/>
    </source>
</evidence>
<dbReference type="AlphaFoldDB" id="A0A2G2ZBC5"/>
<evidence type="ECO:0000313" key="9">
    <source>
        <dbReference type="Proteomes" id="UP000222542"/>
    </source>
</evidence>
<dbReference type="InterPro" id="IPR046956">
    <property type="entry name" value="RLP23-like"/>
</dbReference>